<dbReference type="PhylomeDB" id="B8M4F0"/>
<protein>
    <recommendedName>
        <fullName evidence="2">DDE-1 domain-containing protein</fullName>
    </recommendedName>
</protein>
<keyword evidence="1" id="KW-0175">Coiled coil</keyword>
<dbReference type="Proteomes" id="UP000001745">
    <property type="component" value="Unassembled WGS sequence"/>
</dbReference>
<dbReference type="AlphaFoldDB" id="B8M4F0"/>
<dbReference type="VEuPathDB" id="FungiDB:TSTA_024670"/>
<dbReference type="EMBL" id="EQ962654">
    <property type="protein sequence ID" value="EED19145.1"/>
    <property type="molecule type" value="Genomic_DNA"/>
</dbReference>
<evidence type="ECO:0000259" key="2">
    <source>
        <dbReference type="Pfam" id="PF03184"/>
    </source>
</evidence>
<reference evidence="4" key="1">
    <citation type="journal article" date="2015" name="Genome Announc.">
        <title>Genome sequence of the AIDS-associated pathogen Penicillium marneffei (ATCC18224) and its near taxonomic relative Talaromyces stipitatus (ATCC10500).</title>
        <authorList>
            <person name="Nierman W.C."/>
            <person name="Fedorova-Abrams N.D."/>
            <person name="Andrianopoulos A."/>
        </authorList>
    </citation>
    <scope>NUCLEOTIDE SEQUENCE [LARGE SCALE GENOMIC DNA]</scope>
    <source>
        <strain evidence="4">ATCC 10500 / CBS 375.48 / QM 6759 / NRRL 1006</strain>
    </source>
</reference>
<dbReference type="InterPro" id="IPR004875">
    <property type="entry name" value="DDE_SF_endonuclease_dom"/>
</dbReference>
<evidence type="ECO:0000256" key="1">
    <source>
        <dbReference type="SAM" id="Coils"/>
    </source>
</evidence>
<dbReference type="RefSeq" id="XP_002479579.1">
    <property type="nucleotide sequence ID" value="XM_002479534.1"/>
</dbReference>
<accession>B8M4F0</accession>
<sequence length="377" mass="43505">MAKSGNIQDSWLQDFDPQEQRCFFAASDSGWTNNELGYRWLVDVFDKETKSQASRGWRLLILDGHGSDVNMRFIEYCDKNRILLAIFPAHAIHTLQPLDVALFAPLSKAYTKELRKFIDDCQGLSRLSKRDFFRLFWASWKEAFISENINSAFKNTGLYPFNLELVIHRFTPESESRRSSSDSAASITKVDGCRRIRKLVREVVTDIYDKKAQKLNDTMLHLSTENILLKTQVEGLQRALITAKKCPNKEKSLLLDLPTQNEGGAIFFSPPKVQQARDLQLQKDEDAAHEQARKDNKKLQQQLTKQAKELEKAEKAQIWQQQREQRQQEAAEKQRFKDKQELAKLADLQLQKDILETKRFIKGPADSAPWAFSLANL</sequence>
<dbReference type="OrthoDB" id="4503213at2759"/>
<name>B8M4F0_TALSN</name>
<keyword evidence="4" id="KW-1185">Reference proteome</keyword>
<feature type="coiled-coil region" evidence="1">
    <location>
        <begin position="282"/>
        <end position="316"/>
    </location>
</feature>
<dbReference type="OMA" id="WASWKEA"/>
<dbReference type="InParanoid" id="B8M4F0"/>
<dbReference type="HOGENOM" id="CLU_013929_6_2_1"/>
<dbReference type="Pfam" id="PF03184">
    <property type="entry name" value="DDE_1"/>
    <property type="match status" value="1"/>
</dbReference>
<organism evidence="3 4">
    <name type="scientific">Talaromyces stipitatus (strain ATCC 10500 / CBS 375.48 / QM 6759 / NRRL 1006)</name>
    <name type="common">Penicillium stipitatum</name>
    <dbReference type="NCBI Taxonomy" id="441959"/>
    <lineage>
        <taxon>Eukaryota</taxon>
        <taxon>Fungi</taxon>
        <taxon>Dikarya</taxon>
        <taxon>Ascomycota</taxon>
        <taxon>Pezizomycotina</taxon>
        <taxon>Eurotiomycetes</taxon>
        <taxon>Eurotiomycetidae</taxon>
        <taxon>Eurotiales</taxon>
        <taxon>Trichocomaceae</taxon>
        <taxon>Talaromyces</taxon>
        <taxon>Talaromyces sect. Talaromyces</taxon>
    </lineage>
</organism>
<proteinExistence type="predicted"/>
<evidence type="ECO:0000313" key="3">
    <source>
        <dbReference type="EMBL" id="EED19145.1"/>
    </source>
</evidence>
<gene>
    <name evidence="3" type="ORF">TSTA_024670</name>
</gene>
<dbReference type="STRING" id="441959.B8M4F0"/>
<dbReference type="GO" id="GO:0003676">
    <property type="term" value="F:nucleic acid binding"/>
    <property type="evidence" value="ECO:0007669"/>
    <property type="project" value="InterPro"/>
</dbReference>
<dbReference type="eggNOG" id="ENOG502S7RI">
    <property type="taxonomic scope" value="Eukaryota"/>
</dbReference>
<feature type="domain" description="DDE-1" evidence="2">
    <location>
        <begin position="4"/>
        <end position="153"/>
    </location>
</feature>
<evidence type="ECO:0000313" key="4">
    <source>
        <dbReference type="Proteomes" id="UP000001745"/>
    </source>
</evidence>
<dbReference type="GeneID" id="8106684"/>